<dbReference type="RefSeq" id="WP_052679394.1">
    <property type="nucleotide sequence ID" value="NZ_CP020614.1"/>
</dbReference>
<proteinExistence type="predicted"/>
<dbReference type="AlphaFoldDB" id="A0A098GBU1"/>
<dbReference type="HOGENOM" id="CLU_291689_0_0_6"/>
<reference evidence="6" key="2">
    <citation type="submission" date="2014-09" db="EMBL/GenBank/DDBJ databases">
        <authorList>
            <person name="GOMEZ-VALERO Laura"/>
        </authorList>
    </citation>
    <scope>NUCLEOTIDE SEQUENCE</scope>
    <source>
        <strain evidence="6">ATCC33218</strain>
    </source>
</reference>
<keyword evidence="2" id="KW-0472">Membrane</keyword>
<dbReference type="EMBL" id="LN614830">
    <property type="protein sequence ID" value="CEG59430.1"/>
    <property type="molecule type" value="Genomic_DNA"/>
</dbReference>
<feature type="region of interest" description="Disordered" evidence="1">
    <location>
        <begin position="336"/>
        <end position="359"/>
    </location>
</feature>
<feature type="compositionally biased region" description="Polar residues" evidence="1">
    <location>
        <begin position="337"/>
        <end position="347"/>
    </location>
</feature>
<dbReference type="Proteomes" id="UP000182998">
    <property type="component" value="Unassembled WGS sequence"/>
</dbReference>
<dbReference type="EMBL" id="FMVN01000002">
    <property type="protein sequence ID" value="SCX89692.1"/>
    <property type="molecule type" value="Genomic_DNA"/>
</dbReference>
<evidence type="ECO:0000313" key="6">
    <source>
        <dbReference type="EMBL" id="CEG59430.1"/>
    </source>
</evidence>
<organism evidence="6 8">
    <name type="scientific">Legionella micdadei</name>
    <name type="common">Tatlockia micdadei</name>
    <dbReference type="NCBI Taxonomy" id="451"/>
    <lineage>
        <taxon>Bacteria</taxon>
        <taxon>Pseudomonadati</taxon>
        <taxon>Pseudomonadota</taxon>
        <taxon>Gammaproteobacteria</taxon>
        <taxon>Legionellales</taxon>
        <taxon>Legionellaceae</taxon>
        <taxon>Legionella</taxon>
    </lineage>
</organism>
<dbReference type="Pfam" id="PF18640">
    <property type="entry name" value="LepB_N"/>
    <property type="match status" value="1"/>
</dbReference>
<protein>
    <submittedName>
        <fullName evidence="6 7">Effector protein B</fullName>
    </submittedName>
</protein>
<keyword evidence="2" id="KW-0812">Transmembrane</keyword>
<dbReference type="PATRIC" id="fig|451.8.peg.1030"/>
<dbReference type="Pfam" id="PF18172">
    <property type="entry name" value="LepB_GAP_N"/>
    <property type="match status" value="1"/>
</dbReference>
<dbReference type="Gene3D" id="1.20.120.1700">
    <property type="match status" value="1"/>
</dbReference>
<dbReference type="InterPro" id="IPR041585">
    <property type="entry name" value="LepB_GAP_N"/>
</dbReference>
<evidence type="ECO:0000313" key="8">
    <source>
        <dbReference type="Proteomes" id="UP000032414"/>
    </source>
</evidence>
<reference evidence="8" key="1">
    <citation type="submission" date="2014-09" db="EMBL/GenBank/DDBJ databases">
        <authorList>
            <person name="Gomez-Valero L."/>
        </authorList>
    </citation>
    <scope>NUCLEOTIDE SEQUENCE [LARGE SCALE GENOMIC DNA]</scope>
    <source>
        <strain evidence="8">ATCC33218</strain>
    </source>
</reference>
<reference evidence="7 9" key="3">
    <citation type="submission" date="2016-10" db="EMBL/GenBank/DDBJ databases">
        <authorList>
            <person name="Varghese N."/>
            <person name="Submissions S."/>
        </authorList>
    </citation>
    <scope>NUCLEOTIDE SEQUENCE [LARGE SCALE GENOMIC DNA]</scope>
    <source>
        <strain evidence="7 9">ATCC 33218</strain>
    </source>
</reference>
<evidence type="ECO:0000256" key="1">
    <source>
        <dbReference type="SAM" id="MobiDB-lite"/>
    </source>
</evidence>
<dbReference type="KEGG" id="tmc:LMI_0060"/>
<dbReference type="Pfam" id="PF18227">
    <property type="entry name" value="LepB_GAP_C"/>
    <property type="match status" value="1"/>
</dbReference>
<keyword evidence="9" id="KW-1185">Reference proteome</keyword>
<dbReference type="Proteomes" id="UP000032414">
    <property type="component" value="Chromosome I"/>
</dbReference>
<feature type="domain" description="LepB N-terminal" evidence="5">
    <location>
        <begin position="128"/>
        <end position="313"/>
    </location>
</feature>
<dbReference type="InterPro" id="IPR040519">
    <property type="entry name" value="LepB_N"/>
</dbReference>
<gene>
    <name evidence="6" type="ORF">LMI_0060</name>
    <name evidence="7" type="ORF">SAMN02982997_00301</name>
</gene>
<feature type="transmembrane region" description="Helical" evidence="2">
    <location>
        <begin position="973"/>
        <end position="993"/>
    </location>
</feature>
<accession>A0A098GBU1</accession>
<evidence type="ECO:0000313" key="7">
    <source>
        <dbReference type="EMBL" id="SCX89692.1"/>
    </source>
</evidence>
<evidence type="ECO:0000313" key="9">
    <source>
        <dbReference type="Proteomes" id="UP000182998"/>
    </source>
</evidence>
<feature type="domain" description="LepB GAP" evidence="4">
    <location>
        <begin position="593"/>
        <end position="676"/>
    </location>
</feature>
<keyword evidence="2" id="KW-1133">Transmembrane helix</keyword>
<feature type="compositionally biased region" description="Acidic residues" evidence="1">
    <location>
        <begin position="349"/>
        <end position="359"/>
    </location>
</feature>
<name>A0A098GBU1_LEGMI</name>
<evidence type="ECO:0000259" key="3">
    <source>
        <dbReference type="Pfam" id="PF18172"/>
    </source>
</evidence>
<evidence type="ECO:0000259" key="5">
    <source>
        <dbReference type="Pfam" id="PF18640"/>
    </source>
</evidence>
<dbReference type="Gene3D" id="1.25.40.830">
    <property type="match status" value="1"/>
</dbReference>
<evidence type="ECO:0000256" key="2">
    <source>
        <dbReference type="SAM" id="Phobius"/>
    </source>
</evidence>
<feature type="domain" description="LepB GAP" evidence="3">
    <location>
        <begin position="367"/>
        <end position="562"/>
    </location>
</feature>
<dbReference type="OrthoDB" id="5619798at2"/>
<dbReference type="InterPro" id="IPR040484">
    <property type="entry name" value="LepB_GAP_C"/>
</dbReference>
<feature type="transmembrane region" description="Helical" evidence="2">
    <location>
        <begin position="136"/>
        <end position="155"/>
    </location>
</feature>
<evidence type="ECO:0000259" key="4">
    <source>
        <dbReference type="Pfam" id="PF18227"/>
    </source>
</evidence>
<sequence>MFEYEKQKLIKFKDKTAGKNRNPLDGFYETEGEPKKKYFIKKPADQRELFIEGLIGRLYKGLKDRNLIDERYHRSLICADFIQCEDGSYALIQPCEEFDELFKLIGTGYKDGSDRDPLYEMIYGPSLYPNLTKQKLYFGLSVVLMLAILVGNFSVHSGNIVVFKNSRQSEDAPEIKQFGGIDNGAANRDFARPENNEDILVPYEYKKGGLRNHAWFTKGYIANYRNIKGLLPHIASHARELSERIGGDFTEIITKVFKELPPDLLQNNQEVLAELAEYTAIPGFRTATFGPEGNCQSVIGKYAETLNLRLDKLGKLQEAPHLAKASVSVYESYIAPKTSSPSSSVIEGTQDEQADGEGEELPLETALRMEEPIAFPARLEAWLKHFADPRTPIDFSQIDYDLLIKDYNHYVAVLGRQGDLYNIWHHDFQSSSGNLLALSSKASFDSTVQTGYAYVPQYREGALLRHLYAFAAPGRHASERFSHYDKLDADYCREENEYCTTHKEAQPSAWLKVVTALQRAHGIMTLIKELQRTKGKEKEFAEYIPIWKEDLLSQLHEFKKASDIITDLFEKNTTLSTTVTASDEEKDTLNPRYNGLFFYPITYDELKEMSGAQLLTICLEELYSTQVEDIELSPLLTQIVSNDLFWNQAESAYSESTFRNRTDNPHEKMVLLTTWRSNLLEYRKIVLQFHQEDSLSKREELLSMAWDKLEALPLSLKAELRKDFEAASSILNQWKLSHDTYQEKEHTYLEASGQRKISAFKELDEAFRELPPSLKQPYQTAKEGYDKEILFLNSYEEFKKVQILEEKIAAFEPLKGLYLQLPPGIQRNYQPLLAQLQKEHELYQKVKNNQIVNPGYTVEKIERVFNLIRSNQELAERLMEGAISDSSLWHAIEATEKTVFTKEIAQDLLTIKQFHDHKTADNPHDQQFIEEINKFYDKALGIRLSQKTIKKQATEILKTAENEFTHRDKKIRFVADVIMLVSILFAGLGLFIMGGRYLAGKHPLFSCSATARQEELAEKWMSKTDQLTDETVEACLFTEPPAIPVN</sequence>